<dbReference type="VEuPathDB" id="FungiDB:PV10_00317"/>
<organism evidence="2 3">
    <name type="scientific">Exophiala mesophila</name>
    <name type="common">Black yeast-like fungus</name>
    <dbReference type="NCBI Taxonomy" id="212818"/>
    <lineage>
        <taxon>Eukaryota</taxon>
        <taxon>Fungi</taxon>
        <taxon>Dikarya</taxon>
        <taxon>Ascomycota</taxon>
        <taxon>Pezizomycotina</taxon>
        <taxon>Eurotiomycetes</taxon>
        <taxon>Chaetothyriomycetidae</taxon>
        <taxon>Chaetothyriales</taxon>
        <taxon>Herpotrichiellaceae</taxon>
        <taxon>Exophiala</taxon>
    </lineage>
</organism>
<evidence type="ECO:0000313" key="2">
    <source>
        <dbReference type="EMBL" id="RVX75486.1"/>
    </source>
</evidence>
<dbReference type="OrthoDB" id="5288318at2759"/>
<dbReference type="EMBL" id="NAJM01000002">
    <property type="protein sequence ID" value="RVX75486.1"/>
    <property type="molecule type" value="Genomic_DNA"/>
</dbReference>
<name>A0A438NID4_EXOME</name>
<evidence type="ECO:0000313" key="3">
    <source>
        <dbReference type="Proteomes" id="UP000288859"/>
    </source>
</evidence>
<reference evidence="2 3" key="1">
    <citation type="submission" date="2017-03" db="EMBL/GenBank/DDBJ databases">
        <title>Genomes of endolithic fungi from Antarctica.</title>
        <authorList>
            <person name="Coleine C."/>
            <person name="Masonjones S."/>
            <person name="Stajich J.E."/>
        </authorList>
    </citation>
    <scope>NUCLEOTIDE SEQUENCE [LARGE SCALE GENOMIC DNA]</scope>
    <source>
        <strain evidence="2 3">CCFEE 6314</strain>
    </source>
</reference>
<comment type="caution">
    <text evidence="2">The sequence shown here is derived from an EMBL/GenBank/DDBJ whole genome shotgun (WGS) entry which is preliminary data.</text>
</comment>
<feature type="region of interest" description="Disordered" evidence="1">
    <location>
        <begin position="241"/>
        <end position="260"/>
    </location>
</feature>
<accession>A0A438NID4</accession>
<sequence>MAVFIDLESDADEHDPPPAATYERRLPLRHVENPLYQQQVTEQVSKTDETEKHANHILGAALTCYPVALSLATNLDLNDLDALALTCRPVHDSLTQYAHQLKTRSLRCTRDQPVVWPHAAQGSQDHQLHQEEPVIDISIYSQSLHSDTRSTQQHHSLAACTLLPELWNSGLQKLRHQTTTDNLAEGSAPPPLHVGTPDLVSNKPGYFQQEIEGIGGVVKKKVKKKVKVGATVWEFEDERASGKYLEREANGQRKPLDDRM</sequence>
<dbReference type="AlphaFoldDB" id="A0A438NID4"/>
<gene>
    <name evidence="2" type="ORF">B0A52_00839</name>
</gene>
<dbReference type="Proteomes" id="UP000288859">
    <property type="component" value="Unassembled WGS sequence"/>
</dbReference>
<proteinExistence type="predicted"/>
<evidence type="ECO:0000256" key="1">
    <source>
        <dbReference type="SAM" id="MobiDB-lite"/>
    </source>
</evidence>
<protein>
    <submittedName>
        <fullName evidence="2">Uncharacterized protein</fullName>
    </submittedName>
</protein>